<evidence type="ECO:0000259" key="1">
    <source>
        <dbReference type="PROSITE" id="PS50022"/>
    </source>
</evidence>
<dbReference type="InterPro" id="IPR008979">
    <property type="entry name" value="Galactose-bd-like_sf"/>
</dbReference>
<dbReference type="Proteomes" id="UP000287171">
    <property type="component" value="Unassembled WGS sequence"/>
</dbReference>
<dbReference type="RefSeq" id="WP_161982628.1">
    <property type="nucleotide sequence ID" value="NZ_BIFT01000002.1"/>
</dbReference>
<sequence length="654" mass="70297">MDTKQQMLRWMMVVGTVAAIFSLSLSCVLLTDVQSAQARTTVSPHNLVLNPGFEAGLAHWSDFGGNPQTNSQVVHVGKHALQLGPDQQLRGQNVSLQANTLYSLTGWGKLVGSHDYSQISLIVTDTAGQVYGYQMHFSEVDWSWQGQTILTPATIKSAVVIVQKNAGSGTFYADDISLLPGRDPLVWPFASNSIWNTPLGSNAVYKPTYIEKASNITFDPVYFANLHGAVDYKTYPLHSPDGPSYTVDGVTYGGRCKGTTNYGSIALPNNLIVGDATLSPNYSTPNNAAGIVQPDGRTLVQVQPLARCDANGGANGYRGTESDIYSDGILGTHFGSGMNAIGGLIRQSELVNATPIMHALQLELWGRKYFAYNQQDPKPGFRWPAANPDGYAKDPTYGYCTLDPCKSNPDNSLRQGALLAISTNATPQSLGLTSAPAIKLFYALQHYGGYVVDDTGWDDNQIGIDNSALADTNLNDPTFTSDINTLFANLQVIDNNSANSIGGGGTPVVQPAPELHAKTIAPLSKKGWSATASDNSAAANLMLDNKPTTGWDTGKNPYAGENIVIDMKNKQTFNRVVMDSSLYPFSHVQDYDIFVSNDGVNWGDLVTHGSGSRSSQITFATQTARYLKIQSTGGGINPSQNWAVDEIDVYNSCS</sequence>
<feature type="domain" description="F5/8 type C" evidence="1">
    <location>
        <begin position="508"/>
        <end position="652"/>
    </location>
</feature>
<gene>
    <name evidence="2" type="ORF">KDA_67910</name>
</gene>
<evidence type="ECO:0000313" key="2">
    <source>
        <dbReference type="EMBL" id="GCE31307.1"/>
    </source>
</evidence>
<accession>A0A402BJ56</accession>
<dbReference type="InterPro" id="IPR000421">
    <property type="entry name" value="FA58C"/>
</dbReference>
<organism evidence="2 3">
    <name type="scientific">Dictyobacter alpinus</name>
    <dbReference type="NCBI Taxonomy" id="2014873"/>
    <lineage>
        <taxon>Bacteria</taxon>
        <taxon>Bacillati</taxon>
        <taxon>Chloroflexota</taxon>
        <taxon>Ktedonobacteria</taxon>
        <taxon>Ktedonobacterales</taxon>
        <taxon>Dictyobacteraceae</taxon>
        <taxon>Dictyobacter</taxon>
    </lineage>
</organism>
<dbReference type="PROSITE" id="PS51257">
    <property type="entry name" value="PROKAR_LIPOPROTEIN"/>
    <property type="match status" value="1"/>
</dbReference>
<dbReference type="SUPFAM" id="SSF49785">
    <property type="entry name" value="Galactose-binding domain-like"/>
    <property type="match status" value="2"/>
</dbReference>
<protein>
    <recommendedName>
        <fullName evidence="1">F5/8 type C domain-containing protein</fullName>
    </recommendedName>
</protein>
<name>A0A402BJ56_9CHLR</name>
<evidence type="ECO:0000313" key="3">
    <source>
        <dbReference type="Proteomes" id="UP000287171"/>
    </source>
</evidence>
<dbReference type="PROSITE" id="PS50022">
    <property type="entry name" value="FA58C_3"/>
    <property type="match status" value="1"/>
</dbReference>
<comment type="caution">
    <text evidence="2">The sequence shown here is derived from an EMBL/GenBank/DDBJ whole genome shotgun (WGS) entry which is preliminary data.</text>
</comment>
<reference evidence="3" key="1">
    <citation type="submission" date="2018-12" db="EMBL/GenBank/DDBJ databases">
        <title>Tengunoibacter tsumagoiensis gen. nov., sp. nov., Dictyobacter kobayashii sp. nov., D. alpinus sp. nov., and D. joshuensis sp. nov. and description of Dictyobacteraceae fam. nov. within the order Ktedonobacterales isolated from Tengu-no-mugimeshi.</title>
        <authorList>
            <person name="Wang C.M."/>
            <person name="Zheng Y."/>
            <person name="Sakai Y."/>
            <person name="Toyoda A."/>
            <person name="Minakuchi Y."/>
            <person name="Abe K."/>
            <person name="Yokota A."/>
            <person name="Yabe S."/>
        </authorList>
    </citation>
    <scope>NUCLEOTIDE SEQUENCE [LARGE SCALE GENOMIC DNA]</scope>
    <source>
        <strain evidence="3">Uno16</strain>
    </source>
</reference>
<dbReference type="AlphaFoldDB" id="A0A402BJ56"/>
<keyword evidence="3" id="KW-1185">Reference proteome</keyword>
<dbReference type="Gene3D" id="2.60.120.260">
    <property type="entry name" value="Galactose-binding domain-like"/>
    <property type="match status" value="2"/>
</dbReference>
<proteinExistence type="predicted"/>
<dbReference type="EMBL" id="BIFT01000002">
    <property type="protein sequence ID" value="GCE31307.1"/>
    <property type="molecule type" value="Genomic_DNA"/>
</dbReference>
<dbReference type="Pfam" id="PF00754">
    <property type="entry name" value="F5_F8_type_C"/>
    <property type="match status" value="1"/>
</dbReference>